<keyword evidence="2" id="KW-0812">Transmembrane</keyword>
<dbReference type="Proteomes" id="UP000007519">
    <property type="component" value="Chromosome"/>
</dbReference>
<gene>
    <name evidence="3" type="ordered locus">SGRA_3713</name>
</gene>
<keyword evidence="4" id="KW-1185">Reference proteome</keyword>
<evidence type="ECO:0000256" key="1">
    <source>
        <dbReference type="SAM" id="MobiDB-lite"/>
    </source>
</evidence>
<feature type="region of interest" description="Disordered" evidence="1">
    <location>
        <begin position="95"/>
        <end position="144"/>
    </location>
</feature>
<evidence type="ECO:0000313" key="4">
    <source>
        <dbReference type="Proteomes" id="UP000007519"/>
    </source>
</evidence>
<dbReference type="HOGENOM" id="CLU_1795145_0_0_10"/>
<reference evidence="3 4" key="1">
    <citation type="journal article" date="2012" name="Stand. Genomic Sci.">
        <title>Complete genome sequencing and analysis of Saprospira grandis str. Lewin, a predatory marine bacterium.</title>
        <authorList>
            <person name="Saw J.H."/>
            <person name="Yuryev A."/>
            <person name="Kanbe M."/>
            <person name="Hou S."/>
            <person name="Young A.G."/>
            <person name="Aizawa S."/>
            <person name="Alam M."/>
        </authorList>
    </citation>
    <scope>NUCLEOTIDE SEQUENCE [LARGE SCALE GENOMIC DNA]</scope>
    <source>
        <strain evidence="3 4">Lewin</strain>
    </source>
</reference>
<dbReference type="AlphaFoldDB" id="H6L6Z9"/>
<evidence type="ECO:0000313" key="3">
    <source>
        <dbReference type="EMBL" id="AFC26429.1"/>
    </source>
</evidence>
<sequence>MALNSFLILQGRRPVGKGQMKALPLLSFVLIYCYSALFFSAIARAMPLKNALTSLKFLSKDGREVNFMRVSTLIYRFLRSNTILAVGFNLQLKGPKARRPRGLKGWPQARPSGRSPQRAEQTCEPCKGPAAEGGRPQNKKSQVL</sequence>
<proteinExistence type="predicted"/>
<dbReference type="KEGG" id="sgn:SGRA_3713"/>
<organism evidence="3 4">
    <name type="scientific">Saprospira grandis (strain Lewin)</name>
    <dbReference type="NCBI Taxonomy" id="984262"/>
    <lineage>
        <taxon>Bacteria</taxon>
        <taxon>Pseudomonadati</taxon>
        <taxon>Bacteroidota</taxon>
        <taxon>Saprospiria</taxon>
        <taxon>Saprospirales</taxon>
        <taxon>Saprospiraceae</taxon>
        <taxon>Saprospira</taxon>
    </lineage>
</organism>
<keyword evidence="2" id="KW-0472">Membrane</keyword>
<name>H6L6Z9_SAPGL</name>
<keyword evidence="2" id="KW-1133">Transmembrane helix</keyword>
<feature type="transmembrane region" description="Helical" evidence="2">
    <location>
        <begin position="22"/>
        <end position="43"/>
    </location>
</feature>
<evidence type="ECO:0000256" key="2">
    <source>
        <dbReference type="SAM" id="Phobius"/>
    </source>
</evidence>
<accession>H6L6Z9</accession>
<protein>
    <submittedName>
        <fullName evidence="3">Uncharacterized protein</fullName>
    </submittedName>
</protein>
<dbReference type="EMBL" id="CP002831">
    <property type="protein sequence ID" value="AFC26429.1"/>
    <property type="molecule type" value="Genomic_DNA"/>
</dbReference>